<protein>
    <submittedName>
        <fullName evidence="5">Insulinase family protein</fullName>
    </submittedName>
</protein>
<dbReference type="InterPro" id="IPR007863">
    <property type="entry name" value="Peptidase_M16_C"/>
</dbReference>
<feature type="chain" id="PRO_5021949423" evidence="2">
    <location>
        <begin position="24"/>
        <end position="914"/>
    </location>
</feature>
<feature type="domain" description="Peptidase M16 N-terminal" evidence="3">
    <location>
        <begin position="508"/>
        <end position="625"/>
    </location>
</feature>
<comment type="caution">
    <text evidence="5">The sequence shown here is derived from an EMBL/GenBank/DDBJ whole genome shotgun (WGS) entry which is preliminary data.</text>
</comment>
<feature type="domain" description="Peptidase M16 C-terminal" evidence="4">
    <location>
        <begin position="665"/>
        <end position="828"/>
    </location>
</feature>
<dbReference type="EMBL" id="VBOZ01000020">
    <property type="protein sequence ID" value="TMQ64472.1"/>
    <property type="molecule type" value="Genomic_DNA"/>
</dbReference>
<feature type="signal peptide" evidence="2">
    <location>
        <begin position="1"/>
        <end position="23"/>
    </location>
</feature>
<gene>
    <name evidence="5" type="ORF">E6K79_07545</name>
</gene>
<sequence>MRFSSVILLASTLALQLPASVSAAPQLTRTLSNKTTLVVRENRTRPLVSIQVWVKAGSRDEQLKERGVAAVLARALFAGTKNREQKKIAEELNRYGGSSGSEAGYSYSLFQVTVPARSFGIGLDVLSDVVLHPRLSSRDITQAVDLAKSESGTMLQAAERASINPAREALHPGTPLAWPVAVPPLELGTVTQSIAERFYKSYYVAENMVVVVVGDVDPEDVARRVEIAFQDAPKGKAPPRARFTEKPFAGPLIRNLSNFGDTEGAALTVAFRAPAWGTADALALDVLMALLVESPSSRAQKRMIEKGGEFVVAAAQRAFEADGGTVTVSVRAQPERMRDAEDGLFALLEQSRSTPVTQEDLDAAVASVMSRDLYSEAEFSGLGKATGLAVLQGRPGADEVYFQRLKAIRPGDLVAVANQYLDMKQAAIIEMMPASTADSLGLRQDFEKRIREKIGINQAAYKQGPKVTQSAEPERVRRIDAPLAQIPAAPFDAGRSRVDLATLSGGLRVLTSEDRSVPLVTIGVYLAGGVRYENDKNNGVTTMLRELLLSSADSKAAGAQYRHSLADVGRLVPYQDRDMWGVSLSVPADSWRDALGRLGAMFAHPEIDTVSVDATRLLVLNALDKWLDDESAQRARLIFPTKYQVSGYRLPGLGNRKNLITMPFSDIEAWYRKFVVRGNTVVAVFGNVKPADVGPAVDEAFRDVSAKPFQPGTIAKEGEFEGFREKWELGGGPDCTVTLAFNGPLPTSPDMPTLYVINSVLSGPSGWFRQYLESNEFVRGATSIVSQAMDESPIIASMTIKGPVQEEDAVKLLFRQFKKIAYLPLTEEMADTLRYAKSNAVGSYLSLLSSNTTRAFQSARGEIFGLSVDYPVILPAKMDAVTADDLLRVGLKYFEKDEFNRRPYAISETRPGGW</sequence>
<dbReference type="Gene3D" id="3.30.830.10">
    <property type="entry name" value="Metalloenzyme, LuxS/M16 peptidase-like"/>
    <property type="match status" value="4"/>
</dbReference>
<feature type="domain" description="Peptidase M16 N-terminal" evidence="3">
    <location>
        <begin position="38"/>
        <end position="154"/>
    </location>
</feature>
<keyword evidence="2" id="KW-0732">Signal</keyword>
<dbReference type="PANTHER" id="PTHR11851:SF49">
    <property type="entry name" value="MITOCHONDRIAL-PROCESSING PEPTIDASE SUBUNIT ALPHA"/>
    <property type="match status" value="1"/>
</dbReference>
<dbReference type="Pfam" id="PF00675">
    <property type="entry name" value="Peptidase_M16"/>
    <property type="match status" value="2"/>
</dbReference>
<accession>A0A538TLH9</accession>
<proteinExistence type="inferred from homology"/>
<evidence type="ECO:0000256" key="2">
    <source>
        <dbReference type="SAM" id="SignalP"/>
    </source>
</evidence>
<evidence type="ECO:0000313" key="5">
    <source>
        <dbReference type="EMBL" id="TMQ64472.1"/>
    </source>
</evidence>
<dbReference type="SUPFAM" id="SSF63411">
    <property type="entry name" value="LuxS/MPP-like metallohydrolase"/>
    <property type="match status" value="4"/>
</dbReference>
<evidence type="ECO:0000256" key="1">
    <source>
        <dbReference type="ARBA" id="ARBA00007261"/>
    </source>
</evidence>
<dbReference type="AlphaFoldDB" id="A0A538TLH9"/>
<comment type="similarity">
    <text evidence="1">Belongs to the peptidase M16 family.</text>
</comment>
<dbReference type="InterPro" id="IPR050361">
    <property type="entry name" value="MPP/UQCRC_Complex"/>
</dbReference>
<dbReference type="PANTHER" id="PTHR11851">
    <property type="entry name" value="METALLOPROTEASE"/>
    <property type="match status" value="1"/>
</dbReference>
<evidence type="ECO:0000313" key="6">
    <source>
        <dbReference type="Proteomes" id="UP000317691"/>
    </source>
</evidence>
<dbReference type="InterPro" id="IPR011249">
    <property type="entry name" value="Metalloenz_LuxS/M16"/>
</dbReference>
<feature type="domain" description="Peptidase M16 C-terminal" evidence="4">
    <location>
        <begin position="196"/>
        <end position="366"/>
    </location>
</feature>
<organism evidence="5 6">
    <name type="scientific">Eiseniibacteriota bacterium</name>
    <dbReference type="NCBI Taxonomy" id="2212470"/>
    <lineage>
        <taxon>Bacteria</taxon>
        <taxon>Candidatus Eiseniibacteriota</taxon>
    </lineage>
</organism>
<dbReference type="InterPro" id="IPR011765">
    <property type="entry name" value="Pept_M16_N"/>
</dbReference>
<dbReference type="GO" id="GO:0046872">
    <property type="term" value="F:metal ion binding"/>
    <property type="evidence" value="ECO:0007669"/>
    <property type="project" value="InterPro"/>
</dbReference>
<reference evidence="5 6" key="1">
    <citation type="journal article" date="2019" name="Nat. Microbiol.">
        <title>Mediterranean grassland soil C-N compound turnover is dependent on rainfall and depth, and is mediated by genomically divergent microorganisms.</title>
        <authorList>
            <person name="Diamond S."/>
            <person name="Andeer P.F."/>
            <person name="Li Z."/>
            <person name="Crits-Christoph A."/>
            <person name="Burstein D."/>
            <person name="Anantharaman K."/>
            <person name="Lane K.R."/>
            <person name="Thomas B.C."/>
            <person name="Pan C."/>
            <person name="Northen T.R."/>
            <person name="Banfield J.F."/>
        </authorList>
    </citation>
    <scope>NUCLEOTIDE SEQUENCE [LARGE SCALE GENOMIC DNA]</scope>
    <source>
        <strain evidence="5">WS_9</strain>
    </source>
</reference>
<dbReference type="Pfam" id="PF05193">
    <property type="entry name" value="Peptidase_M16_C"/>
    <property type="match status" value="2"/>
</dbReference>
<dbReference type="Proteomes" id="UP000317691">
    <property type="component" value="Unassembled WGS sequence"/>
</dbReference>
<evidence type="ECO:0000259" key="3">
    <source>
        <dbReference type="Pfam" id="PF00675"/>
    </source>
</evidence>
<name>A0A538TLH9_UNCEI</name>
<evidence type="ECO:0000259" key="4">
    <source>
        <dbReference type="Pfam" id="PF05193"/>
    </source>
</evidence>